<dbReference type="RefSeq" id="WP_123814857.1">
    <property type="nucleotide sequence ID" value="NZ_RKQZ01000001.1"/>
</dbReference>
<dbReference type="OrthoDB" id="4350291at2"/>
<evidence type="ECO:0000313" key="4">
    <source>
        <dbReference type="Proteomes" id="UP000280501"/>
    </source>
</evidence>
<evidence type="ECO:0000256" key="2">
    <source>
        <dbReference type="SAM" id="Phobius"/>
    </source>
</evidence>
<keyword evidence="4" id="KW-1185">Reference proteome</keyword>
<feature type="transmembrane region" description="Helical" evidence="2">
    <location>
        <begin position="259"/>
        <end position="278"/>
    </location>
</feature>
<feature type="transmembrane region" description="Helical" evidence="2">
    <location>
        <begin position="422"/>
        <end position="442"/>
    </location>
</feature>
<feature type="transmembrane region" description="Helical" evidence="2">
    <location>
        <begin position="55"/>
        <end position="77"/>
    </location>
</feature>
<keyword evidence="2" id="KW-0472">Membrane</keyword>
<proteinExistence type="predicted"/>
<keyword evidence="2" id="KW-1133">Transmembrane helix</keyword>
<gene>
    <name evidence="3" type="ORF">EDD34_2499</name>
</gene>
<organism evidence="3 4">
    <name type="scientific">Myceligenerans xiligouense</name>
    <dbReference type="NCBI Taxonomy" id="253184"/>
    <lineage>
        <taxon>Bacteria</taxon>
        <taxon>Bacillati</taxon>
        <taxon>Actinomycetota</taxon>
        <taxon>Actinomycetes</taxon>
        <taxon>Micrococcales</taxon>
        <taxon>Promicromonosporaceae</taxon>
        <taxon>Myceligenerans</taxon>
    </lineage>
</organism>
<dbReference type="EMBL" id="RKQZ01000001">
    <property type="protein sequence ID" value="RPF21863.1"/>
    <property type="molecule type" value="Genomic_DNA"/>
</dbReference>
<feature type="transmembrane region" description="Helical" evidence="2">
    <location>
        <begin position="399"/>
        <end position="416"/>
    </location>
</feature>
<sequence length="470" mass="48987">MNESAGDERGAVPLDVVTRLDELERENARLRRRLDEELPGTDVARRRAGHRSRTAAAVVLVVLGALLAPVAVVAAWAERTLTDTDRYVATVAPLADDPTVRSAVSGRLTEALMSRIDVGVVVDGVVEGLDARDVPPRATEALGALEAPLTSGVESFVSRAADELVASEQFESAWDQANRAAHEQFVEAMRGTGGDVVQVGEEGQLTIQLAGMIDLLEERLAERGFGLVANLPTIDASFVVMDTTQIVEIRNRYAQVVTLGTWLPWIALGLLAAGVLVAAHPLRALVGAALALAAAMLVLAVGLAITRGLYLDALSGQVLRLDAAEAMFDQVVTFLRATLRTVGVLALVVALAAYLGGSSSSARSLRTGLGTGFGNVRAWAEGRGVTTGPAGAWLGRYRGVARVAVIALAALALLLAPEPTPGLVVGVAVGAGLVIALIELLARPPAGAGEPPAKETSWPPRRTSAPDPPE</sequence>
<reference evidence="3 4" key="1">
    <citation type="submission" date="2018-11" db="EMBL/GenBank/DDBJ databases">
        <title>Sequencing the genomes of 1000 actinobacteria strains.</title>
        <authorList>
            <person name="Klenk H.-P."/>
        </authorList>
    </citation>
    <scope>NUCLEOTIDE SEQUENCE [LARGE SCALE GENOMIC DNA]</scope>
    <source>
        <strain evidence="3 4">DSM 15700</strain>
    </source>
</reference>
<keyword evidence="2" id="KW-0812">Transmembrane</keyword>
<name>A0A3N4YMG7_9MICO</name>
<feature type="region of interest" description="Disordered" evidence="1">
    <location>
        <begin position="447"/>
        <end position="470"/>
    </location>
</feature>
<feature type="transmembrane region" description="Helical" evidence="2">
    <location>
        <begin position="337"/>
        <end position="356"/>
    </location>
</feature>
<evidence type="ECO:0000313" key="3">
    <source>
        <dbReference type="EMBL" id="RPF21863.1"/>
    </source>
</evidence>
<evidence type="ECO:0008006" key="5">
    <source>
        <dbReference type="Google" id="ProtNLM"/>
    </source>
</evidence>
<evidence type="ECO:0000256" key="1">
    <source>
        <dbReference type="SAM" id="MobiDB-lite"/>
    </source>
</evidence>
<dbReference type="AlphaFoldDB" id="A0A3N4YMG7"/>
<accession>A0A3N4YMG7</accession>
<dbReference type="Proteomes" id="UP000280501">
    <property type="component" value="Unassembled WGS sequence"/>
</dbReference>
<feature type="transmembrane region" description="Helical" evidence="2">
    <location>
        <begin position="285"/>
        <end position="305"/>
    </location>
</feature>
<protein>
    <recommendedName>
        <fullName evidence="5">Integral membrane protein</fullName>
    </recommendedName>
</protein>
<comment type="caution">
    <text evidence="3">The sequence shown here is derived from an EMBL/GenBank/DDBJ whole genome shotgun (WGS) entry which is preliminary data.</text>
</comment>